<dbReference type="Pfam" id="PF01544">
    <property type="entry name" value="CorA"/>
    <property type="match status" value="1"/>
</dbReference>
<dbReference type="SUPFAM" id="SSF144083">
    <property type="entry name" value="Magnesium transport protein CorA, transmembrane region"/>
    <property type="match status" value="1"/>
</dbReference>
<organism evidence="9 10">
    <name type="scientific">Colletotrichum orchidophilum</name>
    <dbReference type="NCBI Taxonomy" id="1209926"/>
    <lineage>
        <taxon>Eukaryota</taxon>
        <taxon>Fungi</taxon>
        <taxon>Dikarya</taxon>
        <taxon>Ascomycota</taxon>
        <taxon>Pezizomycotina</taxon>
        <taxon>Sordariomycetes</taxon>
        <taxon>Hypocreomycetidae</taxon>
        <taxon>Glomerellales</taxon>
        <taxon>Glomerellaceae</taxon>
        <taxon>Colletotrichum</taxon>
    </lineage>
</organism>
<protein>
    <recommendedName>
        <fullName evidence="8">AAA+ ATPase domain-containing protein</fullName>
    </recommendedName>
</protein>
<evidence type="ECO:0000256" key="4">
    <source>
        <dbReference type="ARBA" id="ARBA00022989"/>
    </source>
</evidence>
<dbReference type="Proteomes" id="UP000176998">
    <property type="component" value="Unassembled WGS sequence"/>
</dbReference>
<accession>A0A1G4B9E5</accession>
<dbReference type="InterPro" id="IPR045863">
    <property type="entry name" value="CorA_TM1_TM2"/>
</dbReference>
<evidence type="ECO:0000256" key="2">
    <source>
        <dbReference type="ARBA" id="ARBA00022692"/>
    </source>
</evidence>
<evidence type="ECO:0000256" key="5">
    <source>
        <dbReference type="ARBA" id="ARBA00023136"/>
    </source>
</evidence>
<dbReference type="GO" id="GO:0016020">
    <property type="term" value="C:membrane"/>
    <property type="evidence" value="ECO:0007669"/>
    <property type="project" value="UniProtKB-SubCell"/>
</dbReference>
<dbReference type="GeneID" id="34559836"/>
<keyword evidence="2 7" id="KW-0812">Transmembrane</keyword>
<feature type="transmembrane region" description="Helical" evidence="7">
    <location>
        <begin position="908"/>
        <end position="927"/>
    </location>
</feature>
<sequence>MELQLWDAFRETLPPAEHMDEIRGKNKALRHPGTCSWVFEDEAYLRWENETNTTLFCVGPPGVGKSVLATAVIDELKKSESLVLFLFCENDTQQMDYLTGSLIRQLLAQVDSEKDLGLLDNVGRNIGQTVLRTLLCHRSTSRNPGRASVSLVFDGLDRIDLEVSRSLLAFFSSLRDEIDIKIFATSTFPASLTAGEESVTTLPMLASNADLTEYITYHVTPPGSLSRPEHTKFYDDIVEATEGIFHVASRIVEILSPMRTKFEFQQFLRHWTQEYRHLDHVFNDLIKPRTKRLQSGLAPNVINWLTFSHRTLTTLELRHALVADISEYLRAPPELDEITLALHGIVMIENEPGWQSIRFFHSALHAYFRHKRDNEAFKIQDKIVSYCLRQLSRVSSSDGFCESDEDFEERLRHNPFFLYAACHWGYHTQACSEPVPAALRFLDNHASVEMSSQAIFIEKASSDAAGYTRRVPRHVTGLHLAAYFGMHGAAEELLNEGASLSSVDTQGQTPLWWAARFGQDKIVRLFCRSDTTTLSLLMMAKETNLIRILLRAKYKVNTPDASHDTPLHHAVRRGLVETVGDLLSAAANTNMQNMGGETPLGIALNNSNQEIIHLLIGKGAYTDFVNTAKFRKAFHWQDDQTLEIFRDDRTTVLRLKPSERRHFDEWGQSERFSLQQKVLRDIPFPPQLRESIDNLQIEELNLEIIESRDNDSHINYYVEAFMWNSPSNDEPLPCEQLVLCWDVYQEKQTQQWYTKAHFTTMPHIWLPDNGAVFLRHFLVHVKHTWLAYCEANLVDLHLRKRIIGSKGADPELLDHLLENGQKWLSHRHKLSKVALKIRNFAKAYCLKHNETGDLEELIEAIDELSAAVGKKLGELDENSRDLIQLECNLVSIKEARESVNSSTSMKRLSWITFIFLPLTFIGTLFGMNIDILDETKPAWWTYIPFAAVTSLMTSVVWLLFQFTEVGSLTISLSVYTVRADHKR</sequence>
<dbReference type="InterPro" id="IPR056884">
    <property type="entry name" value="NPHP3-like_N"/>
</dbReference>
<dbReference type="OrthoDB" id="5428055at2759"/>
<dbReference type="PROSITE" id="PS50088">
    <property type="entry name" value="ANK_REPEAT"/>
    <property type="match status" value="3"/>
</dbReference>
<dbReference type="PANTHER" id="PTHR10039:SF15">
    <property type="entry name" value="NACHT DOMAIN-CONTAINING PROTEIN"/>
    <property type="match status" value="1"/>
</dbReference>
<feature type="transmembrane region" description="Helical" evidence="7">
    <location>
        <begin position="939"/>
        <end position="960"/>
    </location>
</feature>
<keyword evidence="5 7" id="KW-0472">Membrane</keyword>
<evidence type="ECO:0000313" key="9">
    <source>
        <dbReference type="EMBL" id="OHE98018.1"/>
    </source>
</evidence>
<dbReference type="SMART" id="SM00382">
    <property type="entry name" value="AAA"/>
    <property type="match status" value="1"/>
</dbReference>
<keyword evidence="4 7" id="KW-1133">Transmembrane helix</keyword>
<dbReference type="Gene3D" id="1.25.40.20">
    <property type="entry name" value="Ankyrin repeat-containing domain"/>
    <property type="match status" value="1"/>
</dbReference>
<evidence type="ECO:0000256" key="7">
    <source>
        <dbReference type="SAM" id="Phobius"/>
    </source>
</evidence>
<dbReference type="Pfam" id="PF24883">
    <property type="entry name" value="NPHP3_N"/>
    <property type="match status" value="1"/>
</dbReference>
<evidence type="ECO:0000256" key="6">
    <source>
        <dbReference type="PROSITE-ProRule" id="PRU00023"/>
    </source>
</evidence>
<comment type="subcellular location">
    <subcellularLocation>
        <location evidence="1">Membrane</location>
        <topology evidence="1">Multi-pass membrane protein</topology>
    </subcellularLocation>
</comment>
<dbReference type="Gene3D" id="1.20.58.340">
    <property type="entry name" value="Magnesium transport protein CorA, transmembrane region"/>
    <property type="match status" value="1"/>
</dbReference>
<dbReference type="STRING" id="1209926.A0A1G4B9E5"/>
<dbReference type="InterPro" id="IPR036770">
    <property type="entry name" value="Ankyrin_rpt-contain_sf"/>
</dbReference>
<reference evidence="9 10" key="1">
    <citation type="submission" date="2016-09" db="EMBL/GenBank/DDBJ databases">
        <authorList>
            <person name="Capua I."/>
            <person name="De Benedictis P."/>
            <person name="Joannis T."/>
            <person name="Lombin L.H."/>
            <person name="Cattoli G."/>
        </authorList>
    </citation>
    <scope>NUCLEOTIDE SEQUENCE [LARGE SCALE GENOMIC DNA]</scope>
    <source>
        <strain evidence="9 10">IMI 309357</strain>
    </source>
</reference>
<dbReference type="Pfam" id="PF12796">
    <property type="entry name" value="Ank_2"/>
    <property type="match status" value="2"/>
</dbReference>
<dbReference type="PROSITE" id="PS50297">
    <property type="entry name" value="ANK_REP_REGION"/>
    <property type="match status" value="2"/>
</dbReference>
<dbReference type="GO" id="GO:0046873">
    <property type="term" value="F:metal ion transmembrane transporter activity"/>
    <property type="evidence" value="ECO:0007669"/>
    <property type="project" value="InterPro"/>
</dbReference>
<dbReference type="SMART" id="SM00248">
    <property type="entry name" value="ANK"/>
    <property type="match status" value="4"/>
</dbReference>
<gene>
    <name evidence="9" type="ORF">CORC01_06687</name>
</gene>
<dbReference type="SUPFAM" id="SSF52540">
    <property type="entry name" value="P-loop containing nucleoside triphosphate hydrolases"/>
    <property type="match status" value="1"/>
</dbReference>
<evidence type="ECO:0000256" key="1">
    <source>
        <dbReference type="ARBA" id="ARBA00004141"/>
    </source>
</evidence>
<feature type="repeat" description="ANK" evidence="6">
    <location>
        <begin position="562"/>
        <end position="594"/>
    </location>
</feature>
<feature type="domain" description="AAA+ ATPase" evidence="8">
    <location>
        <begin position="51"/>
        <end position="222"/>
    </location>
</feature>
<dbReference type="RefSeq" id="XP_022475170.1">
    <property type="nucleotide sequence ID" value="XM_022618326.1"/>
</dbReference>
<dbReference type="InterPro" id="IPR002110">
    <property type="entry name" value="Ankyrin_rpt"/>
</dbReference>
<dbReference type="InterPro" id="IPR003593">
    <property type="entry name" value="AAA+_ATPase"/>
</dbReference>
<dbReference type="AlphaFoldDB" id="A0A1G4B9E5"/>
<dbReference type="PANTHER" id="PTHR10039">
    <property type="entry name" value="AMELOGENIN"/>
    <property type="match status" value="1"/>
</dbReference>
<dbReference type="SUPFAM" id="SSF48403">
    <property type="entry name" value="Ankyrin repeat"/>
    <property type="match status" value="1"/>
</dbReference>
<dbReference type="Gene3D" id="3.40.50.300">
    <property type="entry name" value="P-loop containing nucleotide triphosphate hydrolases"/>
    <property type="match status" value="1"/>
</dbReference>
<feature type="repeat" description="ANK" evidence="6">
    <location>
        <begin position="595"/>
        <end position="627"/>
    </location>
</feature>
<dbReference type="EMBL" id="MJBS01000051">
    <property type="protein sequence ID" value="OHE98018.1"/>
    <property type="molecule type" value="Genomic_DNA"/>
</dbReference>
<dbReference type="InterPro" id="IPR002523">
    <property type="entry name" value="MgTranspt_CorA/ZnTranspt_ZntB"/>
</dbReference>
<name>A0A1G4B9E5_9PEZI</name>
<keyword evidence="10" id="KW-1185">Reference proteome</keyword>
<feature type="repeat" description="ANK" evidence="6">
    <location>
        <begin position="473"/>
        <end position="505"/>
    </location>
</feature>
<evidence type="ECO:0000259" key="8">
    <source>
        <dbReference type="SMART" id="SM00382"/>
    </source>
</evidence>
<evidence type="ECO:0000256" key="3">
    <source>
        <dbReference type="ARBA" id="ARBA00022737"/>
    </source>
</evidence>
<keyword evidence="3" id="KW-0677">Repeat</keyword>
<comment type="caution">
    <text evidence="9">The sequence shown here is derived from an EMBL/GenBank/DDBJ whole genome shotgun (WGS) entry which is preliminary data.</text>
</comment>
<keyword evidence="6" id="KW-0040">ANK repeat</keyword>
<dbReference type="InterPro" id="IPR027417">
    <property type="entry name" value="P-loop_NTPase"/>
</dbReference>
<proteinExistence type="predicted"/>
<evidence type="ECO:0000313" key="10">
    <source>
        <dbReference type="Proteomes" id="UP000176998"/>
    </source>
</evidence>